<dbReference type="Gene3D" id="1.10.10.10">
    <property type="entry name" value="Winged helix-like DNA-binding domain superfamily/Winged helix DNA-binding domain"/>
    <property type="match status" value="1"/>
</dbReference>
<gene>
    <name evidence="7" type="ORF">B0T24DRAFT_575406</name>
</gene>
<dbReference type="GO" id="GO:0008171">
    <property type="term" value="F:O-methyltransferase activity"/>
    <property type="evidence" value="ECO:0007669"/>
    <property type="project" value="InterPro"/>
</dbReference>
<dbReference type="AlphaFoldDB" id="A0AAE0N727"/>
<evidence type="ECO:0000313" key="8">
    <source>
        <dbReference type="Proteomes" id="UP001287356"/>
    </source>
</evidence>
<dbReference type="InterPro" id="IPR036390">
    <property type="entry name" value="WH_DNA-bd_sf"/>
</dbReference>
<dbReference type="InterPro" id="IPR029063">
    <property type="entry name" value="SAM-dependent_MTases_sf"/>
</dbReference>
<dbReference type="Pfam" id="PF08100">
    <property type="entry name" value="Dimerisation"/>
    <property type="match status" value="1"/>
</dbReference>
<reference evidence="7" key="2">
    <citation type="submission" date="2023-06" db="EMBL/GenBank/DDBJ databases">
        <authorList>
            <consortium name="Lawrence Berkeley National Laboratory"/>
            <person name="Haridas S."/>
            <person name="Hensen N."/>
            <person name="Bonometti L."/>
            <person name="Westerberg I."/>
            <person name="Brannstrom I.O."/>
            <person name="Guillou S."/>
            <person name="Cros-Aarteil S."/>
            <person name="Calhoun S."/>
            <person name="Kuo A."/>
            <person name="Mondo S."/>
            <person name="Pangilinan J."/>
            <person name="Riley R."/>
            <person name="Labutti K."/>
            <person name="Andreopoulos B."/>
            <person name="Lipzen A."/>
            <person name="Chen C."/>
            <person name="Yanf M."/>
            <person name="Daum C."/>
            <person name="Ng V."/>
            <person name="Clum A."/>
            <person name="Steindorff A."/>
            <person name="Ohm R."/>
            <person name="Martin F."/>
            <person name="Silar P."/>
            <person name="Natvig D."/>
            <person name="Lalanne C."/>
            <person name="Gautier V."/>
            <person name="Ament-Velasquez S.L."/>
            <person name="Kruys A."/>
            <person name="Hutchinson M.I."/>
            <person name="Powell A.J."/>
            <person name="Barry K."/>
            <person name="Miller A.N."/>
            <person name="Grigoriev I.V."/>
            <person name="Debuchy R."/>
            <person name="Gladieux P."/>
            <person name="Thoren M.H."/>
            <person name="Johannesson H."/>
        </authorList>
    </citation>
    <scope>NUCLEOTIDE SEQUENCE</scope>
    <source>
        <strain evidence="7">CBS 958.72</strain>
    </source>
</reference>
<evidence type="ECO:0000259" key="5">
    <source>
        <dbReference type="Pfam" id="PF00891"/>
    </source>
</evidence>
<dbReference type="PIRSF" id="PIRSF005739">
    <property type="entry name" value="O-mtase"/>
    <property type="match status" value="1"/>
</dbReference>
<name>A0AAE0N727_9PEZI</name>
<keyword evidence="8" id="KW-1185">Reference proteome</keyword>
<dbReference type="SUPFAM" id="SSF46785">
    <property type="entry name" value="Winged helix' DNA-binding domain"/>
    <property type="match status" value="1"/>
</dbReference>
<sequence length="405" mass="44515">MSQPAMANGSAIAEAEQLVLDLKSHTGSAAAQATIVRRLDTLRCLVHGGLDALLFQARPFQILPALNMLLDFGVFDAVPVGGSVSLEDLSAAVKLDASILARFLHIVLTQGILRETAQHMYEHTAASAIFRTDQAASLFRVGTMQFPRWWKVSEYLQTHTAAQAQDARRVPYVWAAGHDGRMTYYEALEAEPAVAAAWHRGMELVQATQPVTGMFLFGAAALAAAEAEPHRAFVVDVGGGRGNALVAIMKECAAAEGSSTPRMVLQDMAEVLEGQDPVRIDGVENMPHDFYHEQPVKNAHIYFLRNVLHNHYDDRSRVILGHLVDAMGPTSRVLIGEMILPATAVAGCDPLPFFMDVNMFMEGGVERTEEQWRRLLDEVGLRIEKIWRLPDNPVQSTIEARLKNS</sequence>
<dbReference type="InterPro" id="IPR016461">
    <property type="entry name" value="COMT-like"/>
</dbReference>
<protein>
    <submittedName>
        <fullName evidence="7">O-methyltransferase</fullName>
    </submittedName>
</protein>
<dbReference type="SUPFAM" id="SSF53335">
    <property type="entry name" value="S-adenosyl-L-methionine-dependent methyltransferases"/>
    <property type="match status" value="1"/>
</dbReference>
<evidence type="ECO:0000259" key="6">
    <source>
        <dbReference type="Pfam" id="PF08100"/>
    </source>
</evidence>
<evidence type="ECO:0000256" key="4">
    <source>
        <dbReference type="PIRSR" id="PIRSR005739-1"/>
    </source>
</evidence>
<dbReference type="InterPro" id="IPR012967">
    <property type="entry name" value="COMT_dimerisation"/>
</dbReference>
<comment type="caution">
    <text evidence="7">The sequence shown here is derived from an EMBL/GenBank/DDBJ whole genome shotgun (WGS) entry which is preliminary data.</text>
</comment>
<organism evidence="7 8">
    <name type="scientific">Lasiosphaeria ovina</name>
    <dbReference type="NCBI Taxonomy" id="92902"/>
    <lineage>
        <taxon>Eukaryota</taxon>
        <taxon>Fungi</taxon>
        <taxon>Dikarya</taxon>
        <taxon>Ascomycota</taxon>
        <taxon>Pezizomycotina</taxon>
        <taxon>Sordariomycetes</taxon>
        <taxon>Sordariomycetidae</taxon>
        <taxon>Sordariales</taxon>
        <taxon>Lasiosphaeriaceae</taxon>
        <taxon>Lasiosphaeria</taxon>
    </lineage>
</organism>
<dbReference type="EMBL" id="JAULSN010000004">
    <property type="protein sequence ID" value="KAK3373151.1"/>
    <property type="molecule type" value="Genomic_DNA"/>
</dbReference>
<evidence type="ECO:0000256" key="2">
    <source>
        <dbReference type="ARBA" id="ARBA00022679"/>
    </source>
</evidence>
<dbReference type="InterPro" id="IPR036388">
    <property type="entry name" value="WH-like_DNA-bd_sf"/>
</dbReference>
<keyword evidence="3" id="KW-0949">S-adenosyl-L-methionine</keyword>
<dbReference type="Gene3D" id="3.40.50.150">
    <property type="entry name" value="Vaccinia Virus protein VP39"/>
    <property type="match status" value="1"/>
</dbReference>
<keyword evidence="1" id="KW-0489">Methyltransferase</keyword>
<dbReference type="Proteomes" id="UP001287356">
    <property type="component" value="Unassembled WGS sequence"/>
</dbReference>
<reference evidence="7" key="1">
    <citation type="journal article" date="2023" name="Mol. Phylogenet. Evol.">
        <title>Genome-scale phylogeny and comparative genomics of the fungal order Sordariales.</title>
        <authorList>
            <person name="Hensen N."/>
            <person name="Bonometti L."/>
            <person name="Westerberg I."/>
            <person name="Brannstrom I.O."/>
            <person name="Guillou S."/>
            <person name="Cros-Aarteil S."/>
            <person name="Calhoun S."/>
            <person name="Haridas S."/>
            <person name="Kuo A."/>
            <person name="Mondo S."/>
            <person name="Pangilinan J."/>
            <person name="Riley R."/>
            <person name="LaButti K."/>
            <person name="Andreopoulos B."/>
            <person name="Lipzen A."/>
            <person name="Chen C."/>
            <person name="Yan M."/>
            <person name="Daum C."/>
            <person name="Ng V."/>
            <person name="Clum A."/>
            <person name="Steindorff A."/>
            <person name="Ohm R.A."/>
            <person name="Martin F."/>
            <person name="Silar P."/>
            <person name="Natvig D.O."/>
            <person name="Lalanne C."/>
            <person name="Gautier V."/>
            <person name="Ament-Velasquez S.L."/>
            <person name="Kruys A."/>
            <person name="Hutchinson M.I."/>
            <person name="Powell A.J."/>
            <person name="Barry K."/>
            <person name="Miller A.N."/>
            <person name="Grigoriev I.V."/>
            <person name="Debuchy R."/>
            <person name="Gladieux P."/>
            <person name="Hiltunen Thoren M."/>
            <person name="Johannesson H."/>
        </authorList>
    </citation>
    <scope>NUCLEOTIDE SEQUENCE</scope>
    <source>
        <strain evidence="7">CBS 958.72</strain>
    </source>
</reference>
<feature type="domain" description="O-methyltransferase C-terminal" evidence="5">
    <location>
        <begin position="184"/>
        <end position="381"/>
    </location>
</feature>
<evidence type="ECO:0000313" key="7">
    <source>
        <dbReference type="EMBL" id="KAK3373151.1"/>
    </source>
</evidence>
<feature type="domain" description="O-methyltransferase dimerisation" evidence="6">
    <location>
        <begin position="65"/>
        <end position="131"/>
    </location>
</feature>
<accession>A0AAE0N727</accession>
<dbReference type="GO" id="GO:0046983">
    <property type="term" value="F:protein dimerization activity"/>
    <property type="evidence" value="ECO:0007669"/>
    <property type="project" value="InterPro"/>
</dbReference>
<dbReference type="GO" id="GO:0032259">
    <property type="term" value="P:methylation"/>
    <property type="evidence" value="ECO:0007669"/>
    <property type="project" value="UniProtKB-KW"/>
</dbReference>
<dbReference type="PROSITE" id="PS51683">
    <property type="entry name" value="SAM_OMT_II"/>
    <property type="match status" value="1"/>
</dbReference>
<feature type="active site" description="Proton acceptor" evidence="4">
    <location>
        <position position="309"/>
    </location>
</feature>
<dbReference type="InterPro" id="IPR001077">
    <property type="entry name" value="COMT_C"/>
</dbReference>
<keyword evidence="2" id="KW-0808">Transferase</keyword>
<dbReference type="PANTHER" id="PTHR43712">
    <property type="entry name" value="PUTATIVE (AFU_ORTHOLOGUE AFUA_4G14580)-RELATED"/>
    <property type="match status" value="1"/>
</dbReference>
<proteinExistence type="predicted"/>
<dbReference type="PANTHER" id="PTHR43712:SF16">
    <property type="entry name" value="O-METHYLTRANSFERASE ELCB"/>
    <property type="match status" value="1"/>
</dbReference>
<dbReference type="Pfam" id="PF00891">
    <property type="entry name" value="Methyltransf_2"/>
    <property type="match status" value="1"/>
</dbReference>
<evidence type="ECO:0000256" key="3">
    <source>
        <dbReference type="ARBA" id="ARBA00022691"/>
    </source>
</evidence>
<evidence type="ECO:0000256" key="1">
    <source>
        <dbReference type="ARBA" id="ARBA00022603"/>
    </source>
</evidence>